<dbReference type="AlphaFoldDB" id="A0A1J1H111"/>
<gene>
    <name evidence="2" type="ORF">PGAL8A_00057600</name>
</gene>
<comment type="caution">
    <text evidence="2">The sequence shown here is derived from an EMBL/GenBank/DDBJ whole genome shotgun (WGS) entry which is preliminary data.</text>
</comment>
<proteinExistence type="predicted"/>
<feature type="region of interest" description="Disordered" evidence="1">
    <location>
        <begin position="145"/>
        <end position="171"/>
    </location>
</feature>
<dbReference type="OrthoDB" id="369753at2759"/>
<reference evidence="2" key="1">
    <citation type="submission" date="2015-04" db="EMBL/GenBank/DDBJ databases">
        <authorList>
            <consortium name="Pathogen Informatics"/>
        </authorList>
    </citation>
    <scope>NUCLEOTIDE SEQUENCE [LARGE SCALE GENOMIC DNA]</scope>
    <source>
        <strain evidence="2">8A</strain>
    </source>
</reference>
<dbReference type="OMA" id="HICADTN"/>
<keyword evidence="3" id="KW-1185">Reference proteome</keyword>
<dbReference type="RefSeq" id="XP_028530938.1">
    <property type="nucleotide sequence ID" value="XM_028674602.1"/>
</dbReference>
<feature type="region of interest" description="Disordered" evidence="1">
    <location>
        <begin position="94"/>
        <end position="116"/>
    </location>
</feature>
<protein>
    <submittedName>
        <fullName evidence="2">Uncharacterized protein</fullName>
    </submittedName>
</protein>
<evidence type="ECO:0000256" key="1">
    <source>
        <dbReference type="SAM" id="MobiDB-lite"/>
    </source>
</evidence>
<evidence type="ECO:0000313" key="2">
    <source>
        <dbReference type="EMBL" id="CRG98141.1"/>
    </source>
</evidence>
<feature type="compositionally biased region" description="Basic residues" evidence="1">
    <location>
        <begin position="147"/>
        <end position="162"/>
    </location>
</feature>
<dbReference type="VEuPathDB" id="PlasmoDB:PGAL8A_00057600"/>
<accession>A0A1J1H111</accession>
<sequence>MKYLKKRKLHNLKKISIRMKHGHFFYFIRELLRLKKLKKLYVKQCKKERELIQKVKKKKLKKKKKLYINDNIKRDAAKNKKKRKINKRLNDKAIKNNKKENKKKDKTERSNLKNNDKINKVNKIIIKKEKKKRDKNLIQNKLDSINHHKKGKERKKIVKNKQKIKDGNKKDKTEISEFKENIEINHMEKIKNDCKGNNSAEISSDLSNKIFRIQNSTKIFDINLMRNYTNENNLIKKPNNEHNVIELHHNKYNVKELHDNIKLIEKFDSKNKSINNNISKEMLEYFVSKCIDLKNFIVTYNSSFKNIFNNLFNEYMFLKKYINSNHNVYHKLIFFFSCKHYLKKLNYLLSIFYDVIEENDEDLMLEFYKEIKNNRRLLYYIGRILSNYLTCIAYKKVVYIIIICFARVHTVLNCILISEPFKSIIPELLNIINHIKI</sequence>
<evidence type="ECO:0000313" key="3">
    <source>
        <dbReference type="Proteomes" id="UP000220797"/>
    </source>
</evidence>
<dbReference type="GeneID" id="39729101"/>
<dbReference type="EMBL" id="CVMV01000143">
    <property type="protein sequence ID" value="CRG98141.1"/>
    <property type="molecule type" value="Genomic_DNA"/>
</dbReference>
<name>A0A1J1H111_PLAGA</name>
<dbReference type="Proteomes" id="UP000220797">
    <property type="component" value="Unassembled WGS sequence"/>
</dbReference>
<organism evidence="2 3">
    <name type="scientific">Plasmodium gallinaceum</name>
    <dbReference type="NCBI Taxonomy" id="5849"/>
    <lineage>
        <taxon>Eukaryota</taxon>
        <taxon>Sar</taxon>
        <taxon>Alveolata</taxon>
        <taxon>Apicomplexa</taxon>
        <taxon>Aconoidasida</taxon>
        <taxon>Haemosporida</taxon>
        <taxon>Plasmodiidae</taxon>
        <taxon>Plasmodium</taxon>
        <taxon>Plasmodium (Haemamoeba)</taxon>
    </lineage>
</organism>